<dbReference type="GO" id="GO:0005886">
    <property type="term" value="C:plasma membrane"/>
    <property type="evidence" value="ECO:0007669"/>
    <property type="project" value="TreeGrafter"/>
</dbReference>
<dbReference type="AlphaFoldDB" id="A0A1M6V7P7"/>
<evidence type="ECO:0000313" key="2">
    <source>
        <dbReference type="EMBL" id="SHK77517.1"/>
    </source>
</evidence>
<dbReference type="Pfam" id="PF04286">
    <property type="entry name" value="DUF445"/>
    <property type="match status" value="1"/>
</dbReference>
<dbReference type="EMBL" id="FRBC01000017">
    <property type="protein sequence ID" value="SHK77517.1"/>
    <property type="molecule type" value="Genomic_DNA"/>
</dbReference>
<dbReference type="RefSeq" id="WP_073090398.1">
    <property type="nucleotide sequence ID" value="NZ_FRBC01000017.1"/>
</dbReference>
<proteinExistence type="predicted"/>
<evidence type="ECO:0000313" key="3">
    <source>
        <dbReference type="Proteomes" id="UP000184263"/>
    </source>
</evidence>
<gene>
    <name evidence="2" type="ORF">SAMN05216582_11714</name>
</gene>
<evidence type="ECO:0000256" key="1">
    <source>
        <dbReference type="SAM" id="Phobius"/>
    </source>
</evidence>
<sequence length="433" mass="49605">MDRKLNKADKTLLLVLILFLAALVLHLQYKGSILAEALLFASEAALVGGAADWFAVTALFRKPLGFPYHTAILPRRRDAFIQASVTLVQKEFFSKRKIFRHLEKLHILPMLMGWLREPDTENRLVMQLVNYLRDFLINQEAGKHSAVLAAKAREALNTIEPEDFFALWGNWLQQTGKDKAFVRRLAQYWHKQASTEETRKALQQMLEAYEEEKTVDNPWAKLASFALQAVDLVNYGEAAELIQKQLLTILDELALDDSPVQKSLLELFYEKSAELNNEPEFHQLVHELKDSLLRDMPLEPALEQIFDNLRQHFLQDRAMDVDPLAEHMPALRSYLEDMVRMEYQKTLQLMEEDEALRKSVSSFLFDVIARSALHAQNLVGVIVKNVLSGLTDEQLNRLVYDKVEPDLLWIRMNGSIVGAGIGLVLFLLLQISV</sequence>
<name>A0A1M6V7P7_SELRU</name>
<keyword evidence="1" id="KW-1133">Transmembrane helix</keyword>
<dbReference type="Proteomes" id="UP000184263">
    <property type="component" value="Unassembled WGS sequence"/>
</dbReference>
<dbReference type="InterPro" id="IPR007383">
    <property type="entry name" value="DUF445"/>
</dbReference>
<accession>A0A1M6V7P7</accession>
<organism evidence="2 3">
    <name type="scientific">Selenomonas ruminantium</name>
    <dbReference type="NCBI Taxonomy" id="971"/>
    <lineage>
        <taxon>Bacteria</taxon>
        <taxon>Bacillati</taxon>
        <taxon>Bacillota</taxon>
        <taxon>Negativicutes</taxon>
        <taxon>Selenomonadales</taxon>
        <taxon>Selenomonadaceae</taxon>
        <taxon>Selenomonas</taxon>
    </lineage>
</organism>
<dbReference type="OrthoDB" id="9769590at2"/>
<feature type="transmembrane region" description="Helical" evidence="1">
    <location>
        <begin position="408"/>
        <end position="429"/>
    </location>
</feature>
<protein>
    <submittedName>
        <fullName evidence="2">Uncharacterized membrane-anchored protein YjiN, DUF445 family</fullName>
    </submittedName>
</protein>
<keyword evidence="1" id="KW-0472">Membrane</keyword>
<dbReference type="PANTHER" id="PTHR38442:SF1">
    <property type="entry name" value="INNER MEMBRANE PROTEIN"/>
    <property type="match status" value="1"/>
</dbReference>
<dbReference type="PANTHER" id="PTHR38442">
    <property type="entry name" value="INNER MEMBRANE PROTEIN-RELATED"/>
    <property type="match status" value="1"/>
</dbReference>
<keyword evidence="1" id="KW-0812">Transmembrane</keyword>
<reference evidence="2 3" key="1">
    <citation type="submission" date="2016-11" db="EMBL/GenBank/DDBJ databases">
        <authorList>
            <person name="Jaros S."/>
            <person name="Januszkiewicz K."/>
            <person name="Wedrychowicz H."/>
        </authorList>
    </citation>
    <scope>NUCLEOTIDE SEQUENCE [LARGE SCALE GENOMIC DNA]</scope>
    <source>
        <strain evidence="2 3">HD4</strain>
    </source>
</reference>